<accession>A0AAE1CBL1</accession>
<sequence length="202" mass="22213">MAKMAVDPQVTPRAGNRRPACQFCFFLPCFHLNFAASPRPSQQCLVLLTAPDWKIETLATMDDPVPHTSVRCSINFHIKRLSKYACSNSTSRGIQVGAKHQIACSELLPSQLNTRGKSSSSSSNSNQQFFAGRGQLNNQKWIAGVMQPQYQAQQSARRTTFSCPSQSLSHGRDLISIPCPFSCHTGKQQKLHSVPLALNGIP</sequence>
<reference evidence="1" key="1">
    <citation type="journal article" date="2023" name="Mol. Phylogenet. Evol.">
        <title>Genome-scale phylogeny and comparative genomics of the fungal order Sordariales.</title>
        <authorList>
            <person name="Hensen N."/>
            <person name="Bonometti L."/>
            <person name="Westerberg I."/>
            <person name="Brannstrom I.O."/>
            <person name="Guillou S."/>
            <person name="Cros-Aarteil S."/>
            <person name="Calhoun S."/>
            <person name="Haridas S."/>
            <person name="Kuo A."/>
            <person name="Mondo S."/>
            <person name="Pangilinan J."/>
            <person name="Riley R."/>
            <person name="LaButti K."/>
            <person name="Andreopoulos B."/>
            <person name="Lipzen A."/>
            <person name="Chen C."/>
            <person name="Yan M."/>
            <person name="Daum C."/>
            <person name="Ng V."/>
            <person name="Clum A."/>
            <person name="Steindorff A."/>
            <person name="Ohm R.A."/>
            <person name="Martin F."/>
            <person name="Silar P."/>
            <person name="Natvig D.O."/>
            <person name="Lalanne C."/>
            <person name="Gautier V."/>
            <person name="Ament-Velasquez S.L."/>
            <person name="Kruys A."/>
            <person name="Hutchinson M.I."/>
            <person name="Powell A.J."/>
            <person name="Barry K."/>
            <person name="Miller A.N."/>
            <person name="Grigoriev I.V."/>
            <person name="Debuchy R."/>
            <person name="Gladieux P."/>
            <person name="Hiltunen Thoren M."/>
            <person name="Johannesson H."/>
        </authorList>
    </citation>
    <scope>NUCLEOTIDE SEQUENCE</scope>
    <source>
        <strain evidence="1">CBS 314.62</strain>
    </source>
</reference>
<organism evidence="1 2">
    <name type="scientific">Podospora appendiculata</name>
    <dbReference type="NCBI Taxonomy" id="314037"/>
    <lineage>
        <taxon>Eukaryota</taxon>
        <taxon>Fungi</taxon>
        <taxon>Dikarya</taxon>
        <taxon>Ascomycota</taxon>
        <taxon>Pezizomycotina</taxon>
        <taxon>Sordariomycetes</taxon>
        <taxon>Sordariomycetidae</taxon>
        <taxon>Sordariales</taxon>
        <taxon>Podosporaceae</taxon>
        <taxon>Podospora</taxon>
    </lineage>
</organism>
<dbReference type="AlphaFoldDB" id="A0AAE1CBL1"/>
<gene>
    <name evidence="1" type="ORF">B0T22DRAFT_132386</name>
</gene>
<name>A0AAE1CBL1_9PEZI</name>
<comment type="caution">
    <text evidence="1">The sequence shown here is derived from an EMBL/GenBank/DDBJ whole genome shotgun (WGS) entry which is preliminary data.</text>
</comment>
<proteinExistence type="predicted"/>
<evidence type="ECO:0000313" key="2">
    <source>
        <dbReference type="Proteomes" id="UP001270362"/>
    </source>
</evidence>
<dbReference type="Proteomes" id="UP001270362">
    <property type="component" value="Unassembled WGS sequence"/>
</dbReference>
<reference evidence="1" key="2">
    <citation type="submission" date="2023-06" db="EMBL/GenBank/DDBJ databases">
        <authorList>
            <consortium name="Lawrence Berkeley National Laboratory"/>
            <person name="Haridas S."/>
            <person name="Hensen N."/>
            <person name="Bonometti L."/>
            <person name="Westerberg I."/>
            <person name="Brannstrom I.O."/>
            <person name="Guillou S."/>
            <person name="Cros-Aarteil S."/>
            <person name="Calhoun S."/>
            <person name="Kuo A."/>
            <person name="Mondo S."/>
            <person name="Pangilinan J."/>
            <person name="Riley R."/>
            <person name="Labutti K."/>
            <person name="Andreopoulos B."/>
            <person name="Lipzen A."/>
            <person name="Chen C."/>
            <person name="Yanf M."/>
            <person name="Daum C."/>
            <person name="Ng V."/>
            <person name="Clum A."/>
            <person name="Steindorff A."/>
            <person name="Ohm R."/>
            <person name="Martin F."/>
            <person name="Silar P."/>
            <person name="Natvig D."/>
            <person name="Lalanne C."/>
            <person name="Gautier V."/>
            <person name="Ament-Velasquez S.L."/>
            <person name="Kruys A."/>
            <person name="Hutchinson M.I."/>
            <person name="Powell A.J."/>
            <person name="Barry K."/>
            <person name="Miller A.N."/>
            <person name="Grigoriev I.V."/>
            <person name="Debuchy R."/>
            <person name="Gladieux P."/>
            <person name="Thoren M.H."/>
            <person name="Johannesson H."/>
        </authorList>
    </citation>
    <scope>NUCLEOTIDE SEQUENCE</scope>
    <source>
        <strain evidence="1">CBS 314.62</strain>
    </source>
</reference>
<protein>
    <submittedName>
        <fullName evidence="1">Uncharacterized protein</fullName>
    </submittedName>
</protein>
<evidence type="ECO:0000313" key="1">
    <source>
        <dbReference type="EMBL" id="KAK3687570.1"/>
    </source>
</evidence>
<keyword evidence="2" id="KW-1185">Reference proteome</keyword>
<dbReference type="EMBL" id="JAULSO010000002">
    <property type="protein sequence ID" value="KAK3687570.1"/>
    <property type="molecule type" value="Genomic_DNA"/>
</dbReference>